<dbReference type="KEGG" id="dae:Dtox_3059"/>
<proteinExistence type="predicted"/>
<evidence type="ECO:0008006" key="3">
    <source>
        <dbReference type="Google" id="ProtNLM"/>
    </source>
</evidence>
<accession>C8W3M5</accession>
<dbReference type="HOGENOM" id="CLU_168035_0_0_9"/>
<dbReference type="EMBL" id="CP001720">
    <property type="protein sequence ID" value="ACV63811.1"/>
    <property type="molecule type" value="Genomic_DNA"/>
</dbReference>
<dbReference type="Proteomes" id="UP000002217">
    <property type="component" value="Chromosome"/>
</dbReference>
<dbReference type="eggNOG" id="ENOG5032UMQ">
    <property type="taxonomic scope" value="Bacteria"/>
</dbReference>
<reference evidence="1 2" key="1">
    <citation type="journal article" date="2009" name="Stand. Genomic Sci.">
        <title>Complete genome sequence of Desulfotomaculum acetoxidans type strain (5575).</title>
        <authorList>
            <person name="Spring S."/>
            <person name="Lapidus A."/>
            <person name="Schroder M."/>
            <person name="Gleim D."/>
            <person name="Sims D."/>
            <person name="Meincke L."/>
            <person name="Glavina Del Rio T."/>
            <person name="Tice H."/>
            <person name="Copeland A."/>
            <person name="Cheng J.F."/>
            <person name="Lucas S."/>
            <person name="Chen F."/>
            <person name="Nolan M."/>
            <person name="Bruce D."/>
            <person name="Goodwin L."/>
            <person name="Pitluck S."/>
            <person name="Ivanova N."/>
            <person name="Mavromatis K."/>
            <person name="Mikhailova N."/>
            <person name="Pati A."/>
            <person name="Chen A."/>
            <person name="Palaniappan K."/>
            <person name="Land M."/>
            <person name="Hauser L."/>
            <person name="Chang Y.J."/>
            <person name="Jeffries C.D."/>
            <person name="Chain P."/>
            <person name="Saunders E."/>
            <person name="Brettin T."/>
            <person name="Detter J.C."/>
            <person name="Goker M."/>
            <person name="Bristow J."/>
            <person name="Eisen J.A."/>
            <person name="Markowitz V."/>
            <person name="Hugenholtz P."/>
            <person name="Kyrpides N.C."/>
            <person name="Klenk H.P."/>
            <person name="Han C."/>
        </authorList>
    </citation>
    <scope>NUCLEOTIDE SEQUENCE [LARGE SCALE GENOMIC DNA]</scope>
    <source>
        <strain evidence="2">ATCC 49208 / DSM 771 / VKM B-1644</strain>
    </source>
</reference>
<dbReference type="AlphaFoldDB" id="C8W3M5"/>
<dbReference type="OrthoDB" id="9803966at2"/>
<dbReference type="STRING" id="485916.Dtox_3059"/>
<sequence>MSGMIAYCGLICSDCPAYLATQNDDDVAREKTAGMYAEKYGFNLKPGEINCDGCLPVGGRLLGFCRACEIRHCCSKKGLKNCVLCDEKQCEKLIKFHEFSSYAKDCFDALKKEMLY</sequence>
<keyword evidence="2" id="KW-1185">Reference proteome</keyword>
<evidence type="ECO:0000313" key="2">
    <source>
        <dbReference type="Proteomes" id="UP000002217"/>
    </source>
</evidence>
<dbReference type="RefSeq" id="WP_015758503.1">
    <property type="nucleotide sequence ID" value="NC_013216.1"/>
</dbReference>
<gene>
    <name evidence="1" type="ordered locus">Dtox_3059</name>
</gene>
<protein>
    <recommendedName>
        <fullName evidence="3">DUF3795 domain-containing protein</fullName>
    </recommendedName>
</protein>
<dbReference type="Pfam" id="PF12675">
    <property type="entry name" value="DUF3795"/>
    <property type="match status" value="1"/>
</dbReference>
<dbReference type="InterPro" id="IPR024227">
    <property type="entry name" value="DUF3795"/>
</dbReference>
<evidence type="ECO:0000313" key="1">
    <source>
        <dbReference type="EMBL" id="ACV63811.1"/>
    </source>
</evidence>
<name>C8W3M5_DESAS</name>
<organism evidence="1 2">
    <name type="scientific">Desulfofarcimen acetoxidans (strain ATCC 49208 / DSM 771 / KCTC 5769 / VKM B-1644 / 5575)</name>
    <name type="common">Desulfotomaculum acetoxidans</name>
    <dbReference type="NCBI Taxonomy" id="485916"/>
    <lineage>
        <taxon>Bacteria</taxon>
        <taxon>Bacillati</taxon>
        <taxon>Bacillota</taxon>
        <taxon>Clostridia</taxon>
        <taxon>Eubacteriales</taxon>
        <taxon>Peptococcaceae</taxon>
        <taxon>Desulfofarcimen</taxon>
    </lineage>
</organism>